<dbReference type="InterPro" id="IPR051552">
    <property type="entry name" value="HptR"/>
</dbReference>
<dbReference type="PROSITE" id="PS01124">
    <property type="entry name" value="HTH_ARAC_FAMILY_2"/>
    <property type="match status" value="1"/>
</dbReference>
<dbReference type="CDD" id="cd17536">
    <property type="entry name" value="REC_YesN-like"/>
    <property type="match status" value="1"/>
</dbReference>
<dbReference type="Pfam" id="PF00072">
    <property type="entry name" value="Response_reg"/>
    <property type="match status" value="1"/>
</dbReference>
<dbReference type="InterPro" id="IPR011006">
    <property type="entry name" value="CheY-like_superfamily"/>
</dbReference>
<evidence type="ECO:0000256" key="7">
    <source>
        <dbReference type="ARBA" id="ARBA00023125"/>
    </source>
</evidence>
<evidence type="ECO:0000256" key="4">
    <source>
        <dbReference type="ARBA" id="ARBA00022553"/>
    </source>
</evidence>
<evidence type="ECO:0000313" key="14">
    <source>
        <dbReference type="EMBL" id="HIR12609.1"/>
    </source>
</evidence>
<dbReference type="PANTHER" id="PTHR42713">
    <property type="entry name" value="HISTIDINE KINASE-RELATED"/>
    <property type="match status" value="1"/>
</dbReference>
<accession>A0A9D1ABZ3</accession>
<reference evidence="14" key="1">
    <citation type="submission" date="2020-10" db="EMBL/GenBank/DDBJ databases">
        <authorList>
            <person name="Gilroy R."/>
        </authorList>
    </citation>
    <scope>NUCLEOTIDE SEQUENCE</scope>
    <source>
        <strain evidence="14">ChiSjej4B22-8148</strain>
    </source>
</reference>
<evidence type="ECO:0000256" key="9">
    <source>
        <dbReference type="ARBA" id="ARBA00024867"/>
    </source>
</evidence>
<evidence type="ECO:0000256" key="11">
    <source>
        <dbReference type="SAM" id="Coils"/>
    </source>
</evidence>
<sequence>MYKVLIVDDEEIIRRGLRVIIDWESLGVDEIFTAASGEQASEILSRESVDFMLTDLCMVNMSGLELIERVNQMKTDMRIVVLTGYDSFEYARQCCRLEVHDFLLKPVDGPDLEQAVKKQLDLLRAAREEKERQQFEYRMEGITEQYWQEKLCRDLVKGRAKEEELNRLCRERRCSPCQEVQAIVVLPVIEKEKSWKDHYEYQYLTAKNLCISLYDACGQGLTFEDELGRIVICMFAGKQYDEVEERVRDLKEILSEETGRQVNLLIGCRAEGLKYLQTSYEDAISIIPRVKEKGAAVYNTPKSELRLKIFRETVAELQKIMEEHLNELPVLLKTYDTYIRCTKSYNLSESMMRRTLYQLISSLYYEYRIARGEKETDYVNRVIDSLEQCSEEEMAEAGRECIQYLFGRGSRKTHEVIRLAKEYIHENLSQELSLASMAEQSFVSPVYFSRLFKQEMGEGFNEYVVKQRMEQAKTLLVSTGMRSGEIAYKVGYKDVNYFSAAFKKNV</sequence>
<dbReference type="Pfam" id="PF12833">
    <property type="entry name" value="HTH_18"/>
    <property type="match status" value="1"/>
</dbReference>
<organism evidence="14 15">
    <name type="scientific">Candidatus Choladousia intestinavium</name>
    <dbReference type="NCBI Taxonomy" id="2840727"/>
    <lineage>
        <taxon>Bacteria</taxon>
        <taxon>Bacillati</taxon>
        <taxon>Bacillota</taxon>
        <taxon>Clostridia</taxon>
        <taxon>Lachnospirales</taxon>
        <taxon>Lachnospiraceae</taxon>
        <taxon>Lachnospiraceae incertae sedis</taxon>
        <taxon>Candidatus Choladousia</taxon>
    </lineage>
</organism>
<feature type="modified residue" description="4-aspartylphosphate" evidence="10">
    <location>
        <position position="55"/>
    </location>
</feature>
<dbReference type="SMART" id="SM00342">
    <property type="entry name" value="HTH_ARAC"/>
    <property type="match status" value="1"/>
</dbReference>
<proteinExistence type="predicted"/>
<keyword evidence="8" id="KW-0804">Transcription</keyword>
<evidence type="ECO:0000256" key="2">
    <source>
        <dbReference type="ARBA" id="ARBA00018672"/>
    </source>
</evidence>
<comment type="caution">
    <text evidence="14">The sequence shown here is derived from an EMBL/GenBank/DDBJ whole genome shotgun (WGS) entry which is preliminary data.</text>
</comment>
<gene>
    <name evidence="14" type="ORF">IAB31_01645</name>
</gene>
<keyword evidence="5" id="KW-0902">Two-component regulatory system</keyword>
<feature type="domain" description="HTH araC/xylS-type" evidence="12">
    <location>
        <begin position="418"/>
        <end position="506"/>
    </location>
</feature>
<dbReference type="GO" id="GO:0003700">
    <property type="term" value="F:DNA-binding transcription factor activity"/>
    <property type="evidence" value="ECO:0007669"/>
    <property type="project" value="InterPro"/>
</dbReference>
<evidence type="ECO:0000259" key="13">
    <source>
        <dbReference type="PROSITE" id="PS50110"/>
    </source>
</evidence>
<evidence type="ECO:0000256" key="3">
    <source>
        <dbReference type="ARBA" id="ARBA00022490"/>
    </source>
</evidence>
<keyword evidence="4 10" id="KW-0597">Phosphoprotein</keyword>
<dbReference type="EMBL" id="DVGK01000026">
    <property type="protein sequence ID" value="HIR12609.1"/>
    <property type="molecule type" value="Genomic_DNA"/>
</dbReference>
<evidence type="ECO:0000259" key="12">
    <source>
        <dbReference type="PROSITE" id="PS01124"/>
    </source>
</evidence>
<feature type="domain" description="Response regulatory" evidence="13">
    <location>
        <begin position="3"/>
        <end position="120"/>
    </location>
</feature>
<evidence type="ECO:0000256" key="10">
    <source>
        <dbReference type="PROSITE-ProRule" id="PRU00169"/>
    </source>
</evidence>
<reference evidence="14" key="2">
    <citation type="journal article" date="2021" name="PeerJ">
        <title>Extensive microbial diversity within the chicken gut microbiome revealed by metagenomics and culture.</title>
        <authorList>
            <person name="Gilroy R."/>
            <person name="Ravi A."/>
            <person name="Getino M."/>
            <person name="Pursley I."/>
            <person name="Horton D.L."/>
            <person name="Alikhan N.F."/>
            <person name="Baker D."/>
            <person name="Gharbi K."/>
            <person name="Hall N."/>
            <person name="Watson M."/>
            <person name="Adriaenssens E.M."/>
            <person name="Foster-Nyarko E."/>
            <person name="Jarju S."/>
            <person name="Secka A."/>
            <person name="Antonio M."/>
            <person name="Oren A."/>
            <person name="Chaudhuri R.R."/>
            <person name="La Ragione R."/>
            <person name="Hildebrand F."/>
            <person name="Pallen M.J."/>
        </authorList>
    </citation>
    <scope>NUCLEOTIDE SEQUENCE</scope>
    <source>
        <strain evidence="14">ChiSjej4B22-8148</strain>
    </source>
</reference>
<dbReference type="PANTHER" id="PTHR42713:SF3">
    <property type="entry name" value="TRANSCRIPTIONAL REGULATORY PROTEIN HPTR"/>
    <property type="match status" value="1"/>
</dbReference>
<dbReference type="SUPFAM" id="SSF46689">
    <property type="entry name" value="Homeodomain-like"/>
    <property type="match status" value="2"/>
</dbReference>
<dbReference type="AlphaFoldDB" id="A0A9D1ABZ3"/>
<dbReference type="SMART" id="SM00448">
    <property type="entry name" value="REC"/>
    <property type="match status" value="1"/>
</dbReference>
<dbReference type="SUPFAM" id="SSF52172">
    <property type="entry name" value="CheY-like"/>
    <property type="match status" value="1"/>
</dbReference>
<dbReference type="Gene3D" id="3.40.50.2300">
    <property type="match status" value="1"/>
</dbReference>
<evidence type="ECO:0000256" key="6">
    <source>
        <dbReference type="ARBA" id="ARBA00023015"/>
    </source>
</evidence>
<evidence type="ECO:0000256" key="5">
    <source>
        <dbReference type="ARBA" id="ARBA00023012"/>
    </source>
</evidence>
<feature type="non-terminal residue" evidence="14">
    <location>
        <position position="506"/>
    </location>
</feature>
<dbReference type="GO" id="GO:0005737">
    <property type="term" value="C:cytoplasm"/>
    <property type="evidence" value="ECO:0007669"/>
    <property type="project" value="UniProtKB-SubCell"/>
</dbReference>
<dbReference type="Proteomes" id="UP000886757">
    <property type="component" value="Unassembled WGS sequence"/>
</dbReference>
<protein>
    <recommendedName>
        <fullName evidence="2">Stage 0 sporulation protein A homolog</fullName>
    </recommendedName>
</protein>
<keyword evidence="6" id="KW-0805">Transcription regulation</keyword>
<comment type="function">
    <text evidence="9">May play the central regulatory role in sporulation. It may be an element of the effector pathway responsible for the activation of sporulation genes in response to nutritional stress. Spo0A may act in concert with spo0H (a sigma factor) to control the expression of some genes that are critical to the sporulation process.</text>
</comment>
<keyword evidence="7" id="KW-0238">DNA-binding</keyword>
<dbReference type="Gene3D" id="1.10.10.60">
    <property type="entry name" value="Homeodomain-like"/>
    <property type="match status" value="2"/>
</dbReference>
<feature type="coiled-coil region" evidence="11">
    <location>
        <begin position="113"/>
        <end position="145"/>
    </location>
</feature>
<dbReference type="InterPro" id="IPR018060">
    <property type="entry name" value="HTH_AraC"/>
</dbReference>
<evidence type="ECO:0000256" key="1">
    <source>
        <dbReference type="ARBA" id="ARBA00004496"/>
    </source>
</evidence>
<name>A0A9D1ABZ3_9FIRM</name>
<evidence type="ECO:0000256" key="8">
    <source>
        <dbReference type="ARBA" id="ARBA00023163"/>
    </source>
</evidence>
<dbReference type="GO" id="GO:0000160">
    <property type="term" value="P:phosphorelay signal transduction system"/>
    <property type="evidence" value="ECO:0007669"/>
    <property type="project" value="UniProtKB-KW"/>
</dbReference>
<dbReference type="InterPro" id="IPR001789">
    <property type="entry name" value="Sig_transdc_resp-reg_receiver"/>
</dbReference>
<keyword evidence="11" id="KW-0175">Coiled coil</keyword>
<dbReference type="InterPro" id="IPR009057">
    <property type="entry name" value="Homeodomain-like_sf"/>
</dbReference>
<dbReference type="GO" id="GO:0043565">
    <property type="term" value="F:sequence-specific DNA binding"/>
    <property type="evidence" value="ECO:0007669"/>
    <property type="project" value="InterPro"/>
</dbReference>
<dbReference type="PROSITE" id="PS50110">
    <property type="entry name" value="RESPONSE_REGULATORY"/>
    <property type="match status" value="1"/>
</dbReference>
<evidence type="ECO:0000313" key="15">
    <source>
        <dbReference type="Proteomes" id="UP000886757"/>
    </source>
</evidence>
<comment type="subcellular location">
    <subcellularLocation>
        <location evidence="1">Cytoplasm</location>
    </subcellularLocation>
</comment>
<keyword evidence="3" id="KW-0963">Cytoplasm</keyword>